<gene>
    <name evidence="2" type="ORF">SAMN05216179_0911</name>
</gene>
<dbReference type="STRING" id="1027249.SAMN05216179_0911"/>
<sequence>MPEENHSKYTAHVLSQQSSNIANSIYNQHEHPHIYILIENLIYILSTNLNSVTNDEICNELKSSGFKNGNIRLDRDVFLKTLDLLPLVSQAIFNILKENAKKHTITYDEYYILSKKIDEMILHFNSGYVRGFMHIYQVETDKHLSDDLMELSVPIIKIDHHIGVCPLIGKIDAEKATNLMNKTIHNVVDKKIEFLIFDLTGIGSVEDSGLQLLFKAINSMKLVGTTIIFTGISSQIAMSSSLRNVNLSKIHVYPTVRDAVISLK</sequence>
<dbReference type="SUPFAM" id="SSF52091">
    <property type="entry name" value="SpoIIaa-like"/>
    <property type="match status" value="1"/>
</dbReference>
<proteinExistence type="predicted"/>
<dbReference type="Gene3D" id="3.30.750.24">
    <property type="entry name" value="STAS domain"/>
    <property type="match status" value="1"/>
</dbReference>
<evidence type="ECO:0000313" key="2">
    <source>
        <dbReference type="EMBL" id="SHM71863.1"/>
    </source>
</evidence>
<dbReference type="InterPro" id="IPR002645">
    <property type="entry name" value="STAS_dom"/>
</dbReference>
<dbReference type="Proteomes" id="UP000184184">
    <property type="component" value="Unassembled WGS sequence"/>
</dbReference>
<organism evidence="2 3">
    <name type="scientific">Gracilibacillus kekensis</name>
    <dbReference type="NCBI Taxonomy" id="1027249"/>
    <lineage>
        <taxon>Bacteria</taxon>
        <taxon>Bacillati</taxon>
        <taxon>Bacillota</taxon>
        <taxon>Bacilli</taxon>
        <taxon>Bacillales</taxon>
        <taxon>Bacillaceae</taxon>
        <taxon>Gracilibacillus</taxon>
    </lineage>
</organism>
<dbReference type="PROSITE" id="PS50801">
    <property type="entry name" value="STAS"/>
    <property type="match status" value="1"/>
</dbReference>
<evidence type="ECO:0000313" key="3">
    <source>
        <dbReference type="Proteomes" id="UP000184184"/>
    </source>
</evidence>
<dbReference type="OrthoDB" id="9800154at2"/>
<name>A0A1M7L225_9BACI</name>
<dbReference type="CDD" id="cd07041">
    <property type="entry name" value="STAS_RsbR_RsbS_like"/>
    <property type="match status" value="1"/>
</dbReference>
<dbReference type="AlphaFoldDB" id="A0A1M7L225"/>
<evidence type="ECO:0000259" key="1">
    <source>
        <dbReference type="PROSITE" id="PS50801"/>
    </source>
</evidence>
<dbReference type="RefSeq" id="WP_073200027.1">
    <property type="nucleotide sequence ID" value="NZ_FRCZ01000001.1"/>
</dbReference>
<dbReference type="Pfam" id="PF01740">
    <property type="entry name" value="STAS"/>
    <property type="match status" value="1"/>
</dbReference>
<accession>A0A1M7L225</accession>
<dbReference type="PANTHER" id="PTHR33745:SF8">
    <property type="entry name" value="BLUE-LIGHT PHOTORECEPTOR"/>
    <property type="match status" value="1"/>
</dbReference>
<reference evidence="2 3" key="1">
    <citation type="submission" date="2016-11" db="EMBL/GenBank/DDBJ databases">
        <authorList>
            <person name="Jaros S."/>
            <person name="Januszkiewicz K."/>
            <person name="Wedrychowicz H."/>
        </authorList>
    </citation>
    <scope>NUCLEOTIDE SEQUENCE [LARGE SCALE GENOMIC DNA]</scope>
    <source>
        <strain evidence="2 3">CGMCC 1.10681</strain>
    </source>
</reference>
<dbReference type="InterPro" id="IPR051932">
    <property type="entry name" value="Bact_StressResp_Reg"/>
</dbReference>
<feature type="domain" description="STAS" evidence="1">
    <location>
        <begin position="152"/>
        <end position="263"/>
    </location>
</feature>
<protein>
    <submittedName>
        <fullName evidence="2">Anti-anti-sigma regulatory factor (Antagonist of anti-sigma factor)</fullName>
    </submittedName>
</protein>
<keyword evidence="3" id="KW-1185">Reference proteome</keyword>
<dbReference type="EMBL" id="FRCZ01000001">
    <property type="protein sequence ID" value="SHM71863.1"/>
    <property type="molecule type" value="Genomic_DNA"/>
</dbReference>
<dbReference type="InterPro" id="IPR036513">
    <property type="entry name" value="STAS_dom_sf"/>
</dbReference>
<dbReference type="PANTHER" id="PTHR33745">
    <property type="entry name" value="RSBT ANTAGONIST PROTEIN RSBS-RELATED"/>
    <property type="match status" value="1"/>
</dbReference>